<dbReference type="AlphaFoldDB" id="A0A485N4H5"/>
<dbReference type="Proteomes" id="UP000386466">
    <property type="component" value="Unassembled WGS sequence"/>
</dbReference>
<accession>A0A485N4H5</accession>
<sequence>LDSDEELGLLCHHTSYLDQRVASFCTLTDMQHGQDLEGAQEPALCVDPGSSKDFMDATG</sequence>
<feature type="non-terminal residue" evidence="1">
    <location>
        <position position="59"/>
    </location>
</feature>
<name>A0A485N4H5_LYNPA</name>
<dbReference type="EMBL" id="CAAGRJ010009546">
    <property type="protein sequence ID" value="VFV27103.1"/>
    <property type="molecule type" value="Genomic_DNA"/>
</dbReference>
<feature type="non-terminal residue" evidence="1">
    <location>
        <position position="1"/>
    </location>
</feature>
<gene>
    <name evidence="1" type="ORF">LYPA_23C009825</name>
</gene>
<proteinExistence type="predicted"/>
<evidence type="ECO:0000313" key="2">
    <source>
        <dbReference type="Proteomes" id="UP000386466"/>
    </source>
</evidence>
<protein>
    <submittedName>
        <fullName evidence="1">Signal-induced proliferation-associated</fullName>
    </submittedName>
</protein>
<organism evidence="1 2">
    <name type="scientific">Lynx pardinus</name>
    <name type="common">Iberian lynx</name>
    <name type="synonym">Felis pardina</name>
    <dbReference type="NCBI Taxonomy" id="191816"/>
    <lineage>
        <taxon>Eukaryota</taxon>
        <taxon>Metazoa</taxon>
        <taxon>Chordata</taxon>
        <taxon>Craniata</taxon>
        <taxon>Vertebrata</taxon>
        <taxon>Euteleostomi</taxon>
        <taxon>Mammalia</taxon>
        <taxon>Eutheria</taxon>
        <taxon>Laurasiatheria</taxon>
        <taxon>Carnivora</taxon>
        <taxon>Feliformia</taxon>
        <taxon>Felidae</taxon>
        <taxon>Felinae</taxon>
        <taxon>Lynx</taxon>
    </lineage>
</organism>
<reference evidence="1 2" key="1">
    <citation type="submission" date="2019-01" db="EMBL/GenBank/DDBJ databases">
        <authorList>
            <person name="Alioto T."/>
            <person name="Alioto T."/>
        </authorList>
    </citation>
    <scope>NUCLEOTIDE SEQUENCE [LARGE SCALE GENOMIC DNA]</scope>
</reference>
<keyword evidence="2" id="KW-1185">Reference proteome</keyword>
<evidence type="ECO:0000313" key="1">
    <source>
        <dbReference type="EMBL" id="VFV27103.1"/>
    </source>
</evidence>